<proteinExistence type="predicted"/>
<name>A0AAD5NRP4_ACENE</name>
<reference evidence="1" key="2">
    <citation type="submission" date="2023-02" db="EMBL/GenBank/DDBJ databases">
        <authorList>
            <person name="Swenson N.G."/>
            <person name="Wegrzyn J.L."/>
            <person name="Mcevoy S.L."/>
        </authorList>
    </citation>
    <scope>NUCLEOTIDE SEQUENCE</scope>
    <source>
        <strain evidence="1">91603</strain>
        <tissue evidence="1">Leaf</tissue>
    </source>
</reference>
<keyword evidence="2" id="KW-1185">Reference proteome</keyword>
<dbReference type="Proteomes" id="UP001064489">
    <property type="component" value="Chromosome 5"/>
</dbReference>
<sequence length="99" mass="10747">MAIKYKFPEAKGSISAICSEAFFIPLYELYLTNGGIFSNINININISPSSSSSQLQQHAGVVYGRLLIPSQPYIADLGSISEGVTLISKSLKIKIHHCC</sequence>
<organism evidence="1 2">
    <name type="scientific">Acer negundo</name>
    <name type="common">Box elder</name>
    <dbReference type="NCBI Taxonomy" id="4023"/>
    <lineage>
        <taxon>Eukaryota</taxon>
        <taxon>Viridiplantae</taxon>
        <taxon>Streptophyta</taxon>
        <taxon>Embryophyta</taxon>
        <taxon>Tracheophyta</taxon>
        <taxon>Spermatophyta</taxon>
        <taxon>Magnoliopsida</taxon>
        <taxon>eudicotyledons</taxon>
        <taxon>Gunneridae</taxon>
        <taxon>Pentapetalae</taxon>
        <taxon>rosids</taxon>
        <taxon>malvids</taxon>
        <taxon>Sapindales</taxon>
        <taxon>Sapindaceae</taxon>
        <taxon>Hippocastanoideae</taxon>
        <taxon>Acereae</taxon>
        <taxon>Acer</taxon>
    </lineage>
</organism>
<reference evidence="1" key="1">
    <citation type="journal article" date="2022" name="Plant J.">
        <title>Strategies of tolerance reflected in two North American maple genomes.</title>
        <authorList>
            <person name="McEvoy S.L."/>
            <person name="Sezen U.U."/>
            <person name="Trouern-Trend A."/>
            <person name="McMahon S.M."/>
            <person name="Schaberg P.G."/>
            <person name="Yang J."/>
            <person name="Wegrzyn J.L."/>
            <person name="Swenson N.G."/>
        </authorList>
    </citation>
    <scope>NUCLEOTIDE SEQUENCE</scope>
    <source>
        <strain evidence="1">91603</strain>
    </source>
</reference>
<dbReference type="EMBL" id="JAJSOW010000102">
    <property type="protein sequence ID" value="KAI9176862.1"/>
    <property type="molecule type" value="Genomic_DNA"/>
</dbReference>
<comment type="caution">
    <text evidence="1">The sequence shown here is derived from an EMBL/GenBank/DDBJ whole genome shotgun (WGS) entry which is preliminary data.</text>
</comment>
<accession>A0AAD5NRP4</accession>
<evidence type="ECO:0000313" key="1">
    <source>
        <dbReference type="EMBL" id="KAI9176862.1"/>
    </source>
</evidence>
<evidence type="ECO:0000313" key="2">
    <source>
        <dbReference type="Proteomes" id="UP001064489"/>
    </source>
</evidence>
<protein>
    <submittedName>
        <fullName evidence="1">Uncharacterized protein</fullName>
    </submittedName>
</protein>
<dbReference type="AlphaFoldDB" id="A0AAD5NRP4"/>
<gene>
    <name evidence="1" type="ORF">LWI28_007937</name>
</gene>